<name>A0A9P3LL07_9APHY</name>
<dbReference type="InterPro" id="IPR036236">
    <property type="entry name" value="Znf_C2H2_sf"/>
</dbReference>
<evidence type="ECO:0000256" key="5">
    <source>
        <dbReference type="PROSITE-ProRule" id="PRU00042"/>
    </source>
</evidence>
<reference evidence="7 8" key="1">
    <citation type="submission" date="2021-08" db="EMBL/GenBank/DDBJ databases">
        <title>Draft Genome Sequence of Phanerochaete sordida strain YK-624.</title>
        <authorList>
            <person name="Mori T."/>
            <person name="Dohra H."/>
            <person name="Suzuki T."/>
            <person name="Kawagishi H."/>
            <person name="Hirai H."/>
        </authorList>
    </citation>
    <scope>NUCLEOTIDE SEQUENCE [LARGE SCALE GENOMIC DNA]</scope>
    <source>
        <strain evidence="7 8">YK-624</strain>
    </source>
</reference>
<dbReference type="EMBL" id="BPQB01000077">
    <property type="protein sequence ID" value="GJE97797.1"/>
    <property type="molecule type" value="Genomic_DNA"/>
</dbReference>
<dbReference type="PROSITE" id="PS00028">
    <property type="entry name" value="ZINC_FINGER_C2H2_1"/>
    <property type="match status" value="2"/>
</dbReference>
<evidence type="ECO:0000259" key="6">
    <source>
        <dbReference type="PROSITE" id="PS50157"/>
    </source>
</evidence>
<evidence type="ECO:0000313" key="7">
    <source>
        <dbReference type="EMBL" id="GJE97797.1"/>
    </source>
</evidence>
<sequence length="321" mass="35160">MSQFGPETYVDVNYNYTWNSPAMSYRGEQAPPPLAASHWDHQVLAPHPDAIPQSPPMSYESQALPFAPDSASMTSSPPSPALVFLDDPSPAMADGLCPKSGLSKTGRRSIRRPNPVAIPNLTKKARGRPVPTKDTLLKPGSGRAYACPVDECRKVFTRSEHLKRHTRSIHTNEKPFQCTEPNCGRLFTRHDNLLQHLKNHRHDSPSEFGPLERVCVSPSASPEAHPVSPSMGVLIPPLPRMAVPLERDAAPPAYAYAPPVAELSSPDSTPGPAEPAYHEYTYAYPWPQSDLRSLPAQAQPAYAPPAHAFRERVAAGYAYHT</sequence>
<evidence type="ECO:0000256" key="1">
    <source>
        <dbReference type="ARBA" id="ARBA00022723"/>
    </source>
</evidence>
<dbReference type="PROSITE" id="PS50157">
    <property type="entry name" value="ZINC_FINGER_C2H2_2"/>
    <property type="match status" value="2"/>
</dbReference>
<keyword evidence="3 5" id="KW-0863">Zinc-finger</keyword>
<dbReference type="GO" id="GO:0008270">
    <property type="term" value="F:zinc ion binding"/>
    <property type="evidence" value="ECO:0007669"/>
    <property type="project" value="UniProtKB-KW"/>
</dbReference>
<keyword evidence="2" id="KW-0677">Repeat</keyword>
<dbReference type="SMART" id="SM00355">
    <property type="entry name" value="ZnF_C2H2"/>
    <property type="match status" value="2"/>
</dbReference>
<accession>A0A9P3LL07</accession>
<dbReference type="SUPFAM" id="SSF57667">
    <property type="entry name" value="beta-beta-alpha zinc fingers"/>
    <property type="match status" value="1"/>
</dbReference>
<evidence type="ECO:0000256" key="4">
    <source>
        <dbReference type="ARBA" id="ARBA00022833"/>
    </source>
</evidence>
<keyword evidence="4" id="KW-0862">Zinc</keyword>
<dbReference type="AlphaFoldDB" id="A0A9P3LL07"/>
<dbReference type="PANTHER" id="PTHR23235">
    <property type="entry name" value="KRUEPPEL-LIKE TRANSCRIPTION FACTOR"/>
    <property type="match status" value="1"/>
</dbReference>
<evidence type="ECO:0000313" key="8">
    <source>
        <dbReference type="Proteomes" id="UP000703269"/>
    </source>
</evidence>
<evidence type="ECO:0000256" key="3">
    <source>
        <dbReference type="ARBA" id="ARBA00022771"/>
    </source>
</evidence>
<keyword evidence="8" id="KW-1185">Reference proteome</keyword>
<gene>
    <name evidence="7" type="ORF">PsYK624_140180</name>
</gene>
<evidence type="ECO:0000256" key="2">
    <source>
        <dbReference type="ARBA" id="ARBA00022737"/>
    </source>
</evidence>
<proteinExistence type="predicted"/>
<dbReference type="InterPro" id="IPR013087">
    <property type="entry name" value="Znf_C2H2_type"/>
</dbReference>
<dbReference type="Proteomes" id="UP000703269">
    <property type="component" value="Unassembled WGS sequence"/>
</dbReference>
<dbReference type="GO" id="GO:0000978">
    <property type="term" value="F:RNA polymerase II cis-regulatory region sequence-specific DNA binding"/>
    <property type="evidence" value="ECO:0007669"/>
    <property type="project" value="TreeGrafter"/>
</dbReference>
<dbReference type="Gene3D" id="3.30.160.60">
    <property type="entry name" value="Classic Zinc Finger"/>
    <property type="match status" value="2"/>
</dbReference>
<feature type="domain" description="C2H2-type" evidence="6">
    <location>
        <begin position="145"/>
        <end position="175"/>
    </location>
</feature>
<organism evidence="7 8">
    <name type="scientific">Phanerochaete sordida</name>
    <dbReference type="NCBI Taxonomy" id="48140"/>
    <lineage>
        <taxon>Eukaryota</taxon>
        <taxon>Fungi</taxon>
        <taxon>Dikarya</taxon>
        <taxon>Basidiomycota</taxon>
        <taxon>Agaricomycotina</taxon>
        <taxon>Agaricomycetes</taxon>
        <taxon>Polyporales</taxon>
        <taxon>Phanerochaetaceae</taxon>
        <taxon>Phanerochaete</taxon>
    </lineage>
</organism>
<dbReference type="OrthoDB" id="6365676at2759"/>
<feature type="domain" description="C2H2-type" evidence="6">
    <location>
        <begin position="176"/>
        <end position="205"/>
    </location>
</feature>
<dbReference type="GO" id="GO:0000981">
    <property type="term" value="F:DNA-binding transcription factor activity, RNA polymerase II-specific"/>
    <property type="evidence" value="ECO:0007669"/>
    <property type="project" value="TreeGrafter"/>
</dbReference>
<comment type="caution">
    <text evidence="7">The sequence shown here is derived from an EMBL/GenBank/DDBJ whole genome shotgun (WGS) entry which is preliminary data.</text>
</comment>
<dbReference type="FunFam" id="3.30.160.60:FF:000100">
    <property type="entry name" value="Zinc finger 45-like"/>
    <property type="match status" value="1"/>
</dbReference>
<dbReference type="Pfam" id="PF00096">
    <property type="entry name" value="zf-C2H2"/>
    <property type="match status" value="2"/>
</dbReference>
<keyword evidence="1" id="KW-0479">Metal-binding</keyword>
<protein>
    <submittedName>
        <fullName evidence="7">C2H2-type zinc finger protein</fullName>
    </submittedName>
</protein>
<dbReference type="PANTHER" id="PTHR23235:SF120">
    <property type="entry name" value="KRUPPEL-LIKE FACTOR 15"/>
    <property type="match status" value="1"/>
</dbReference>